<dbReference type="Proteomes" id="UP000193963">
    <property type="component" value="Unassembled WGS sequence"/>
</dbReference>
<reference evidence="1 2" key="1">
    <citation type="submission" date="2017-03" db="EMBL/GenBank/DDBJ databases">
        <authorList>
            <person name="Afonso C.L."/>
            <person name="Miller P.J."/>
            <person name="Scott M.A."/>
            <person name="Spackman E."/>
            <person name="Goraichik I."/>
            <person name="Dimitrov K.M."/>
            <person name="Suarez D.L."/>
            <person name="Swayne D.E."/>
        </authorList>
    </citation>
    <scope>NUCLEOTIDE SEQUENCE [LARGE SCALE GENOMIC DNA]</scope>
    <source>
        <strain evidence="1 2">CECT 7751</strain>
    </source>
</reference>
<dbReference type="AlphaFoldDB" id="A0A1X6Y590"/>
<dbReference type="EMBL" id="FWFN01000001">
    <property type="protein sequence ID" value="SLN10313.1"/>
    <property type="molecule type" value="Genomic_DNA"/>
</dbReference>
<gene>
    <name evidence="1" type="ORF">PSM7751_00068</name>
</gene>
<protein>
    <submittedName>
        <fullName evidence="1">Uncharacterized protein</fullName>
    </submittedName>
</protein>
<evidence type="ECO:0000313" key="2">
    <source>
        <dbReference type="Proteomes" id="UP000193963"/>
    </source>
</evidence>
<accession>A0A1X6Y590</accession>
<evidence type="ECO:0000313" key="1">
    <source>
        <dbReference type="EMBL" id="SLN10313.1"/>
    </source>
</evidence>
<keyword evidence="2" id="KW-1185">Reference proteome</keyword>
<sequence>MYDCATTAHIYDRLWQHLRPELAQALLDQADARPTPAHPIITATGRDQAPLAAALDRALAQLPLAERGAIGFTRLLPADAAQYFAIPLPPVPPHDQLS</sequence>
<proteinExistence type="predicted"/>
<organism evidence="1 2">
    <name type="scientific">Pseudooceanicola marinus</name>
    <dbReference type="NCBI Taxonomy" id="396013"/>
    <lineage>
        <taxon>Bacteria</taxon>
        <taxon>Pseudomonadati</taxon>
        <taxon>Pseudomonadota</taxon>
        <taxon>Alphaproteobacteria</taxon>
        <taxon>Rhodobacterales</taxon>
        <taxon>Paracoccaceae</taxon>
        <taxon>Pseudooceanicola</taxon>
    </lineage>
</organism>
<name>A0A1X6Y590_9RHOB</name>